<dbReference type="STRING" id="86666.SAMN04490247_0422"/>
<dbReference type="InterPro" id="IPR041627">
    <property type="entry name" value="AAA_lid_6"/>
</dbReference>
<evidence type="ECO:0000313" key="6">
    <source>
        <dbReference type="Proteomes" id="UP000199225"/>
    </source>
</evidence>
<dbReference type="Gene3D" id="1.10.8.60">
    <property type="match status" value="1"/>
</dbReference>
<dbReference type="PANTHER" id="PTHR43392">
    <property type="entry name" value="AAA-TYPE ATPASE FAMILY PROTEIN / ANKYRIN REPEAT FAMILY PROTEIN"/>
    <property type="match status" value="1"/>
</dbReference>
<dbReference type="EMBL" id="FNEV01000001">
    <property type="protein sequence ID" value="SDJ00297.1"/>
    <property type="molecule type" value="Genomic_DNA"/>
</dbReference>
<gene>
    <name evidence="5" type="ORF">SAMN04490247_0422</name>
</gene>
<sequence>MVSVRNTNGSINVTLNRKTAISYVEKPTFPSIDQRFRSIIGLNKVKEELKEIYAQELVAKKRRLKGLKSQAQSKHMIFEGNPGTGKTTVARLLGEIMRETDILSKGHLVEVDRSRLVGEYVGQTAKKTREKIEEAVDGVLFIDEAYALARGGDNDFGKEAVDTLVKGMEDYRDRLVIILAGYPREMRMFMKMNPGLSSRFPYYLIFEDYSSEELFSIIVQMLKERDYYLSKGASVVIKELLEEGNADRANARYSRNLVEEIVRKQSLRMIAYDYTDKEHLMTIEKDDVLACMKEEAAFGKRKSTYISHGRPFS</sequence>
<dbReference type="RefSeq" id="WP_245688080.1">
    <property type="nucleotide sequence ID" value="NZ_FNEV01000001.1"/>
</dbReference>
<dbReference type="SUPFAM" id="SSF52540">
    <property type="entry name" value="P-loop containing nucleoside triphosphate hydrolases"/>
    <property type="match status" value="1"/>
</dbReference>
<dbReference type="AlphaFoldDB" id="A0A1G8Q6E1"/>
<evidence type="ECO:0000259" key="4">
    <source>
        <dbReference type="SMART" id="SM00382"/>
    </source>
</evidence>
<dbReference type="InterPro" id="IPR027417">
    <property type="entry name" value="P-loop_NTPase"/>
</dbReference>
<feature type="domain" description="AAA+ ATPase" evidence="4">
    <location>
        <begin position="72"/>
        <end position="206"/>
    </location>
</feature>
<dbReference type="FunFam" id="3.40.50.300:FF:000216">
    <property type="entry name" value="Type VII secretion ATPase EccA"/>
    <property type="match status" value="1"/>
</dbReference>
<dbReference type="CDD" id="cd00009">
    <property type="entry name" value="AAA"/>
    <property type="match status" value="1"/>
</dbReference>
<keyword evidence="3" id="KW-0067">ATP-binding</keyword>
<comment type="similarity">
    <text evidence="1">Belongs to the CbxX/CfxQ family.</text>
</comment>
<dbReference type="GO" id="GO:0005524">
    <property type="term" value="F:ATP binding"/>
    <property type="evidence" value="ECO:0007669"/>
    <property type="project" value="UniProtKB-KW"/>
</dbReference>
<dbReference type="Gene3D" id="3.40.50.300">
    <property type="entry name" value="P-loop containing nucleotide triphosphate hydrolases"/>
    <property type="match status" value="1"/>
</dbReference>
<dbReference type="InterPro" id="IPR003959">
    <property type="entry name" value="ATPase_AAA_core"/>
</dbReference>
<dbReference type="PANTHER" id="PTHR43392:SF2">
    <property type="entry name" value="AAA-TYPE ATPASE FAMILY PROTEIN _ ANKYRIN REPEAT FAMILY PROTEIN"/>
    <property type="match status" value="1"/>
</dbReference>
<evidence type="ECO:0000313" key="5">
    <source>
        <dbReference type="EMBL" id="SDJ00297.1"/>
    </source>
</evidence>
<dbReference type="Proteomes" id="UP000199225">
    <property type="component" value="Unassembled WGS sequence"/>
</dbReference>
<dbReference type="InterPro" id="IPR050773">
    <property type="entry name" value="CbxX/CfxQ_RuBisCO_ESX"/>
</dbReference>
<proteinExistence type="inferred from homology"/>
<accession>A0A1G8Q6E1</accession>
<reference evidence="6" key="1">
    <citation type="submission" date="2016-10" db="EMBL/GenBank/DDBJ databases">
        <authorList>
            <person name="Varghese N."/>
            <person name="Submissions S."/>
        </authorList>
    </citation>
    <scope>NUCLEOTIDE SEQUENCE [LARGE SCALE GENOMIC DNA]</scope>
    <source>
        <strain evidence="6">DSM 4771</strain>
    </source>
</reference>
<evidence type="ECO:0000256" key="2">
    <source>
        <dbReference type="ARBA" id="ARBA00022741"/>
    </source>
</evidence>
<keyword evidence="6" id="KW-1185">Reference proteome</keyword>
<evidence type="ECO:0000256" key="1">
    <source>
        <dbReference type="ARBA" id="ARBA00010378"/>
    </source>
</evidence>
<dbReference type="InterPro" id="IPR003593">
    <property type="entry name" value="AAA+_ATPase"/>
</dbReference>
<protein>
    <submittedName>
        <fullName evidence="5">Stage V sporulation protein K</fullName>
    </submittedName>
</protein>
<name>A0A1G8Q6E1_9BACI</name>
<keyword evidence="2" id="KW-0547">Nucleotide-binding</keyword>
<evidence type="ECO:0000256" key="3">
    <source>
        <dbReference type="ARBA" id="ARBA00022840"/>
    </source>
</evidence>
<dbReference type="InterPro" id="IPR000641">
    <property type="entry name" value="CbxX/CfxQ"/>
</dbReference>
<dbReference type="SMART" id="SM00382">
    <property type="entry name" value="AAA"/>
    <property type="match status" value="1"/>
</dbReference>
<dbReference type="Pfam" id="PF17866">
    <property type="entry name" value="AAA_lid_6"/>
    <property type="match status" value="1"/>
</dbReference>
<dbReference type="PRINTS" id="PR00819">
    <property type="entry name" value="CBXCFQXSUPER"/>
</dbReference>
<dbReference type="GO" id="GO:0016887">
    <property type="term" value="F:ATP hydrolysis activity"/>
    <property type="evidence" value="ECO:0007669"/>
    <property type="project" value="InterPro"/>
</dbReference>
<dbReference type="Pfam" id="PF00004">
    <property type="entry name" value="AAA"/>
    <property type="match status" value="1"/>
</dbReference>
<organism evidence="5 6">
    <name type="scientific">Salimicrobium halophilum</name>
    <dbReference type="NCBI Taxonomy" id="86666"/>
    <lineage>
        <taxon>Bacteria</taxon>
        <taxon>Bacillati</taxon>
        <taxon>Bacillota</taxon>
        <taxon>Bacilli</taxon>
        <taxon>Bacillales</taxon>
        <taxon>Bacillaceae</taxon>
        <taxon>Salimicrobium</taxon>
    </lineage>
</organism>